<evidence type="ECO:0000256" key="2">
    <source>
        <dbReference type="ARBA" id="ARBA00022553"/>
    </source>
</evidence>
<dbReference type="Proteomes" id="UP000189935">
    <property type="component" value="Chromosome I"/>
</dbReference>
<feature type="domain" description="Carrier" evidence="3">
    <location>
        <begin position="1"/>
        <end position="78"/>
    </location>
</feature>
<dbReference type="SMART" id="SM01294">
    <property type="entry name" value="PKS_PP_betabranch"/>
    <property type="match status" value="1"/>
</dbReference>
<organism evidence="4 5">
    <name type="scientific">Bradyrhizobium lablabi</name>
    <dbReference type="NCBI Taxonomy" id="722472"/>
    <lineage>
        <taxon>Bacteria</taxon>
        <taxon>Pseudomonadati</taxon>
        <taxon>Pseudomonadota</taxon>
        <taxon>Alphaproteobacteria</taxon>
        <taxon>Hyphomicrobiales</taxon>
        <taxon>Nitrobacteraceae</taxon>
        <taxon>Bradyrhizobium</taxon>
    </lineage>
</organism>
<evidence type="ECO:0000313" key="5">
    <source>
        <dbReference type="Proteomes" id="UP000189935"/>
    </source>
</evidence>
<dbReference type="Gene3D" id="1.10.1200.10">
    <property type="entry name" value="ACP-like"/>
    <property type="match status" value="1"/>
</dbReference>
<dbReference type="EMBL" id="LT670844">
    <property type="protein sequence ID" value="SHK01702.1"/>
    <property type="molecule type" value="Genomic_DNA"/>
</dbReference>
<dbReference type="GO" id="GO:0031177">
    <property type="term" value="F:phosphopantetheine binding"/>
    <property type="evidence" value="ECO:0007669"/>
    <property type="project" value="InterPro"/>
</dbReference>
<evidence type="ECO:0000256" key="1">
    <source>
        <dbReference type="ARBA" id="ARBA00022450"/>
    </source>
</evidence>
<dbReference type="RefSeq" id="WP_079538149.1">
    <property type="nucleotide sequence ID" value="NZ_LT670844.1"/>
</dbReference>
<reference evidence="4 5" key="1">
    <citation type="submission" date="2016-11" db="EMBL/GenBank/DDBJ databases">
        <authorList>
            <person name="Jaros S."/>
            <person name="Januszkiewicz K."/>
            <person name="Wedrychowicz H."/>
        </authorList>
    </citation>
    <scope>NUCLEOTIDE SEQUENCE [LARGE SCALE GENOMIC DNA]</scope>
    <source>
        <strain evidence="4 5">GAS499</strain>
    </source>
</reference>
<accession>A0A1M6P1F7</accession>
<dbReference type="SUPFAM" id="SSF47336">
    <property type="entry name" value="ACP-like"/>
    <property type="match status" value="1"/>
</dbReference>
<dbReference type="PROSITE" id="PS50075">
    <property type="entry name" value="CARRIER"/>
    <property type="match status" value="1"/>
</dbReference>
<sequence length="84" mass="9575">MTQEQISELCVASLAKVLRLPKDRVETDTKFNRLGLDSAMVVYVMMELEEKLDVELSPDDFYDHPTIIQLSRFLAEKLATRSAA</sequence>
<keyword evidence="1" id="KW-0596">Phosphopantetheine</keyword>
<dbReference type="OrthoDB" id="8241648at2"/>
<keyword evidence="2" id="KW-0597">Phosphoprotein</keyword>
<evidence type="ECO:0000259" key="3">
    <source>
        <dbReference type="PROSITE" id="PS50075"/>
    </source>
</evidence>
<gene>
    <name evidence="4" type="ORF">SAMN05444159_2191</name>
</gene>
<dbReference type="SMART" id="SM00823">
    <property type="entry name" value="PKS_PP"/>
    <property type="match status" value="1"/>
</dbReference>
<dbReference type="InterPro" id="IPR036736">
    <property type="entry name" value="ACP-like_sf"/>
</dbReference>
<evidence type="ECO:0000313" key="4">
    <source>
        <dbReference type="EMBL" id="SHK01702.1"/>
    </source>
</evidence>
<dbReference type="InterPro" id="IPR020806">
    <property type="entry name" value="PKS_PP-bd"/>
</dbReference>
<proteinExistence type="predicted"/>
<protein>
    <submittedName>
        <fullName evidence="4">Acyl carrier protein</fullName>
    </submittedName>
</protein>
<dbReference type="AlphaFoldDB" id="A0A1M6P1F7"/>
<dbReference type="InterPro" id="IPR009081">
    <property type="entry name" value="PP-bd_ACP"/>
</dbReference>
<dbReference type="Pfam" id="PF00550">
    <property type="entry name" value="PP-binding"/>
    <property type="match status" value="1"/>
</dbReference>
<name>A0A1M6P1F7_9BRAD</name>